<keyword evidence="6" id="KW-1185">Reference proteome</keyword>
<dbReference type="InterPro" id="IPR021858">
    <property type="entry name" value="Fun_TF"/>
</dbReference>
<evidence type="ECO:0000256" key="1">
    <source>
        <dbReference type="ARBA" id="ARBA00004123"/>
    </source>
</evidence>
<comment type="caution">
    <text evidence="5">The sequence shown here is derived from an EMBL/GenBank/DDBJ whole genome shotgun (WGS) entry which is preliminary data.</text>
</comment>
<feature type="domain" description="Zn(2)-C6 fungal-type" evidence="4">
    <location>
        <begin position="36"/>
        <end position="64"/>
    </location>
</feature>
<evidence type="ECO:0000259" key="4">
    <source>
        <dbReference type="PROSITE" id="PS50048"/>
    </source>
</evidence>
<feature type="region of interest" description="Disordered" evidence="3">
    <location>
        <begin position="1"/>
        <end position="29"/>
    </location>
</feature>
<feature type="compositionally biased region" description="Low complexity" evidence="3">
    <location>
        <begin position="1"/>
        <end position="17"/>
    </location>
</feature>
<evidence type="ECO:0000313" key="6">
    <source>
        <dbReference type="Proteomes" id="UP000766486"/>
    </source>
</evidence>
<comment type="subcellular location">
    <subcellularLocation>
        <location evidence="1">Nucleus</location>
    </subcellularLocation>
</comment>
<dbReference type="EMBL" id="CABFNS010000795">
    <property type="protein sequence ID" value="VUC28979.1"/>
    <property type="molecule type" value="Genomic_DNA"/>
</dbReference>
<dbReference type="Pfam" id="PF00172">
    <property type="entry name" value="Zn_clus"/>
    <property type="match status" value="1"/>
</dbReference>
<keyword evidence="2" id="KW-0539">Nucleus</keyword>
<evidence type="ECO:0000256" key="2">
    <source>
        <dbReference type="ARBA" id="ARBA00023242"/>
    </source>
</evidence>
<dbReference type="PROSITE" id="PS50048">
    <property type="entry name" value="ZN2_CY6_FUNGAL_2"/>
    <property type="match status" value="1"/>
</dbReference>
<dbReference type="Gene3D" id="4.10.240.10">
    <property type="entry name" value="Zn(2)-C6 fungal-type DNA-binding domain"/>
    <property type="match status" value="1"/>
</dbReference>
<evidence type="ECO:0000313" key="5">
    <source>
        <dbReference type="EMBL" id="VUC28979.1"/>
    </source>
</evidence>
<gene>
    <name evidence="5" type="ORF">CLO192961_LOCUS248278</name>
</gene>
<evidence type="ECO:0000256" key="3">
    <source>
        <dbReference type="SAM" id="MobiDB-lite"/>
    </source>
</evidence>
<dbReference type="PANTHER" id="PTHR37534">
    <property type="entry name" value="TRANSCRIPTIONAL ACTIVATOR PROTEIN UGA3"/>
    <property type="match status" value="1"/>
</dbReference>
<dbReference type="Pfam" id="PF11951">
    <property type="entry name" value="Fungal_trans_2"/>
    <property type="match status" value="1"/>
</dbReference>
<dbReference type="CDD" id="cd00067">
    <property type="entry name" value="GAL4"/>
    <property type="match status" value="1"/>
</dbReference>
<proteinExistence type="predicted"/>
<dbReference type="PROSITE" id="PS00463">
    <property type="entry name" value="ZN2_CY6_FUNGAL_1"/>
    <property type="match status" value="1"/>
</dbReference>
<organism evidence="5 6">
    <name type="scientific">Bionectria ochroleuca</name>
    <name type="common">Gliocladium roseum</name>
    <dbReference type="NCBI Taxonomy" id="29856"/>
    <lineage>
        <taxon>Eukaryota</taxon>
        <taxon>Fungi</taxon>
        <taxon>Dikarya</taxon>
        <taxon>Ascomycota</taxon>
        <taxon>Pezizomycotina</taxon>
        <taxon>Sordariomycetes</taxon>
        <taxon>Hypocreomycetidae</taxon>
        <taxon>Hypocreales</taxon>
        <taxon>Bionectriaceae</taxon>
        <taxon>Clonostachys</taxon>
    </lineage>
</organism>
<reference evidence="5 6" key="1">
    <citation type="submission" date="2019-06" db="EMBL/GenBank/DDBJ databases">
        <authorList>
            <person name="Broberg M."/>
        </authorList>
    </citation>
    <scope>NUCLEOTIDE SEQUENCE [LARGE SCALE GENOMIC DNA]</scope>
</reference>
<protein>
    <recommendedName>
        <fullName evidence="4">Zn(2)-C6 fungal-type domain-containing protein</fullName>
    </recommendedName>
</protein>
<name>A0ABY6UFF1_BIOOC</name>
<sequence length="681" mass="76380">MPNTNASSTSPTPSQAQKRYGGVPRKRNVTSRDRNGCITCRKRHLRCDKTHPKCNNCSKMNRVCEGYAKRISFCDETLSVTQKAQGVPSANARIRPTKTTLVETQISPKNAIAAIPEIIEEVCTLQDQTIETISPNSDEPGIFDGEEWMFQDWDLASWSPVNQEGIYPCASGPLPLDANSLSELSIQLDPSAMNLGQIPTIAQPLSMHSALGYRFMSFPQDEKYIMRLQSNQVEGLEPILPIADVLMDETVMTSHCWSAALAVSAITASKFSSTTAECMSHASHHYISAMQNLRKAFPPDSLSSMQVSGCTSGLLSWILTHLLLANFDLYRGNLSSWRRHLRTSGRIFSKWHQSILHDRRGRLLANTFARMALLVELQNSDLSLTKVQDMNPGVATHLESMMEVSDSSRDRLLLLIRDVTKTELKFRHRPELQEKWARKMQVIDQKLMDWQKRLPVSELPVDTGIAESVKFPADPGSTIPPLEVRPLSFPNATNPITSAVNYAHFLCSRMRANTRYMPNGGKSKPSNTDSTVFFICRIAAGLSPRGCAKHNAFGHGIMPALVGSYRWSSDLRIRHWINSWLRAYEDQSCREGLWNVRQARRLVSFLEDESRRRTLTSGCWGIVAARIEDENDPACDDLSSIEEPYSFFNGNTSEDEKGGPFRAVVHSRCPTGWETDHFIIA</sequence>
<dbReference type="SMART" id="SM00066">
    <property type="entry name" value="GAL4"/>
    <property type="match status" value="1"/>
</dbReference>
<dbReference type="InterPro" id="IPR001138">
    <property type="entry name" value="Zn2Cys6_DnaBD"/>
</dbReference>
<dbReference type="InterPro" id="IPR036864">
    <property type="entry name" value="Zn2-C6_fun-type_DNA-bd_sf"/>
</dbReference>
<accession>A0ABY6UFF1</accession>
<dbReference type="SUPFAM" id="SSF57701">
    <property type="entry name" value="Zn2/Cys6 DNA-binding domain"/>
    <property type="match status" value="1"/>
</dbReference>
<dbReference type="Proteomes" id="UP000766486">
    <property type="component" value="Unassembled WGS sequence"/>
</dbReference>
<dbReference type="PANTHER" id="PTHR37534:SF46">
    <property type="entry name" value="ZN(II)2CYS6 TRANSCRIPTION FACTOR (EUROFUNG)"/>
    <property type="match status" value="1"/>
</dbReference>